<dbReference type="OrthoDB" id="2379068at2759"/>
<feature type="non-terminal residue" evidence="1">
    <location>
        <position position="72"/>
    </location>
</feature>
<reference evidence="1" key="1">
    <citation type="submission" date="2021-06" db="EMBL/GenBank/DDBJ databases">
        <authorList>
            <person name="Kallberg Y."/>
            <person name="Tangrot J."/>
            <person name="Rosling A."/>
        </authorList>
    </citation>
    <scope>NUCLEOTIDE SEQUENCE</scope>
    <source>
        <strain evidence="1">UK204</strain>
    </source>
</reference>
<sequence>RNESDTKTIKPQLQLNYDDIFNSPANLNIRQKLVSELKKSLEPNYRPSVFQITRWLSSLHKSRRSQNRLRQT</sequence>
<name>A0A9N9JAB3_9GLOM</name>
<proteinExistence type="predicted"/>
<dbReference type="EMBL" id="CAJVPQ010025340">
    <property type="protein sequence ID" value="CAG8766558.1"/>
    <property type="molecule type" value="Genomic_DNA"/>
</dbReference>
<feature type="non-terminal residue" evidence="1">
    <location>
        <position position="1"/>
    </location>
</feature>
<organism evidence="1 2">
    <name type="scientific">Funneliformis caledonium</name>
    <dbReference type="NCBI Taxonomy" id="1117310"/>
    <lineage>
        <taxon>Eukaryota</taxon>
        <taxon>Fungi</taxon>
        <taxon>Fungi incertae sedis</taxon>
        <taxon>Mucoromycota</taxon>
        <taxon>Glomeromycotina</taxon>
        <taxon>Glomeromycetes</taxon>
        <taxon>Glomerales</taxon>
        <taxon>Glomeraceae</taxon>
        <taxon>Funneliformis</taxon>
    </lineage>
</organism>
<keyword evidence="2" id="KW-1185">Reference proteome</keyword>
<gene>
    <name evidence="1" type="ORF">FCALED_LOCUS17260</name>
</gene>
<protein>
    <submittedName>
        <fullName evidence="1">13089_t:CDS:1</fullName>
    </submittedName>
</protein>
<evidence type="ECO:0000313" key="2">
    <source>
        <dbReference type="Proteomes" id="UP000789570"/>
    </source>
</evidence>
<dbReference type="AlphaFoldDB" id="A0A9N9JAB3"/>
<evidence type="ECO:0000313" key="1">
    <source>
        <dbReference type="EMBL" id="CAG8766558.1"/>
    </source>
</evidence>
<accession>A0A9N9JAB3</accession>
<comment type="caution">
    <text evidence="1">The sequence shown here is derived from an EMBL/GenBank/DDBJ whole genome shotgun (WGS) entry which is preliminary data.</text>
</comment>
<dbReference type="Proteomes" id="UP000789570">
    <property type="component" value="Unassembled WGS sequence"/>
</dbReference>